<gene>
    <name evidence="2" type="ORF">ACFQ3T_11150</name>
</gene>
<reference evidence="3" key="1">
    <citation type="journal article" date="2019" name="Int. J. Syst. Evol. Microbiol.">
        <title>The Global Catalogue of Microorganisms (GCM) 10K type strain sequencing project: providing services to taxonomists for standard genome sequencing and annotation.</title>
        <authorList>
            <consortium name="The Broad Institute Genomics Platform"/>
            <consortium name="The Broad Institute Genome Sequencing Center for Infectious Disease"/>
            <person name="Wu L."/>
            <person name="Ma J."/>
        </authorList>
    </citation>
    <scope>NUCLEOTIDE SEQUENCE [LARGE SCALE GENOMIC DNA]</scope>
    <source>
        <strain evidence="3">CCUG 60214</strain>
    </source>
</reference>
<keyword evidence="1" id="KW-0472">Membrane</keyword>
<accession>A0ABW3QS72</accession>
<evidence type="ECO:0000256" key="1">
    <source>
        <dbReference type="SAM" id="Phobius"/>
    </source>
</evidence>
<organism evidence="2 3">
    <name type="scientific">Saccharothrix hoggarensis</name>
    <dbReference type="NCBI Taxonomy" id="913853"/>
    <lineage>
        <taxon>Bacteria</taxon>
        <taxon>Bacillati</taxon>
        <taxon>Actinomycetota</taxon>
        <taxon>Actinomycetes</taxon>
        <taxon>Pseudonocardiales</taxon>
        <taxon>Pseudonocardiaceae</taxon>
        <taxon>Saccharothrix</taxon>
    </lineage>
</organism>
<evidence type="ECO:0000313" key="3">
    <source>
        <dbReference type="Proteomes" id="UP001597168"/>
    </source>
</evidence>
<comment type="caution">
    <text evidence="2">The sequence shown here is derived from an EMBL/GenBank/DDBJ whole genome shotgun (WGS) entry which is preliminary data.</text>
</comment>
<keyword evidence="1" id="KW-1133">Transmembrane helix</keyword>
<name>A0ABW3QS72_9PSEU</name>
<feature type="transmembrane region" description="Helical" evidence="1">
    <location>
        <begin position="12"/>
        <end position="32"/>
    </location>
</feature>
<keyword evidence="3" id="KW-1185">Reference proteome</keyword>
<evidence type="ECO:0000313" key="2">
    <source>
        <dbReference type="EMBL" id="MFD1147684.1"/>
    </source>
</evidence>
<protein>
    <submittedName>
        <fullName evidence="2">Uncharacterized protein</fullName>
    </submittedName>
</protein>
<dbReference type="EMBL" id="JBHTLK010000043">
    <property type="protein sequence ID" value="MFD1147684.1"/>
    <property type="molecule type" value="Genomic_DNA"/>
</dbReference>
<dbReference type="Proteomes" id="UP001597168">
    <property type="component" value="Unassembled WGS sequence"/>
</dbReference>
<keyword evidence="1" id="KW-0812">Transmembrane</keyword>
<dbReference type="RefSeq" id="WP_380723025.1">
    <property type="nucleotide sequence ID" value="NZ_JBHTLK010000043.1"/>
</dbReference>
<sequence>MSTRRTTATPVLKSLSAATGLIAVVVTGHLLFGVHQSTDAVTSGDLAAHSAQPPMHLADTHW</sequence>
<proteinExistence type="predicted"/>